<dbReference type="InterPro" id="IPR003660">
    <property type="entry name" value="HAMP_dom"/>
</dbReference>
<comment type="catalytic activity">
    <reaction evidence="1">
        <text>ATP + protein L-histidine = ADP + protein N-phospho-L-histidine.</text>
        <dbReference type="EC" id="2.7.13.3"/>
    </reaction>
</comment>
<keyword evidence="6 12" id="KW-0812">Transmembrane</keyword>
<evidence type="ECO:0000256" key="9">
    <source>
        <dbReference type="ARBA" id="ARBA00023012"/>
    </source>
</evidence>
<dbReference type="InterPro" id="IPR003661">
    <property type="entry name" value="HisK_dim/P_dom"/>
</dbReference>
<evidence type="ECO:0000256" key="6">
    <source>
        <dbReference type="ARBA" id="ARBA00022692"/>
    </source>
</evidence>
<dbReference type="CDD" id="cd00082">
    <property type="entry name" value="HisKA"/>
    <property type="match status" value="1"/>
</dbReference>
<dbReference type="PROSITE" id="PS50885">
    <property type="entry name" value="HAMP"/>
    <property type="match status" value="1"/>
</dbReference>
<feature type="transmembrane region" description="Helical" evidence="12">
    <location>
        <begin position="199"/>
        <end position="222"/>
    </location>
</feature>
<dbReference type="InterPro" id="IPR005467">
    <property type="entry name" value="His_kinase_dom"/>
</dbReference>
<feature type="region of interest" description="Disordered" evidence="11">
    <location>
        <begin position="127"/>
        <end position="146"/>
    </location>
</feature>
<evidence type="ECO:0000256" key="4">
    <source>
        <dbReference type="ARBA" id="ARBA00022553"/>
    </source>
</evidence>
<evidence type="ECO:0000256" key="7">
    <source>
        <dbReference type="ARBA" id="ARBA00022777"/>
    </source>
</evidence>
<dbReference type="PROSITE" id="PS50109">
    <property type="entry name" value="HIS_KIN"/>
    <property type="match status" value="1"/>
</dbReference>
<keyword evidence="16" id="KW-1185">Reference proteome</keyword>
<dbReference type="PANTHER" id="PTHR45436:SF5">
    <property type="entry name" value="SENSOR HISTIDINE KINASE TRCS"/>
    <property type="match status" value="1"/>
</dbReference>
<dbReference type="SMART" id="SM00388">
    <property type="entry name" value="HisKA"/>
    <property type="match status" value="1"/>
</dbReference>
<dbReference type="Pfam" id="PF00512">
    <property type="entry name" value="HisKA"/>
    <property type="match status" value="1"/>
</dbReference>
<dbReference type="InterPro" id="IPR003594">
    <property type="entry name" value="HATPase_dom"/>
</dbReference>
<dbReference type="Pfam" id="PF00672">
    <property type="entry name" value="HAMP"/>
    <property type="match status" value="1"/>
</dbReference>
<dbReference type="InterPro" id="IPR036890">
    <property type="entry name" value="HATPase_C_sf"/>
</dbReference>
<evidence type="ECO:0000256" key="2">
    <source>
        <dbReference type="ARBA" id="ARBA00004236"/>
    </source>
</evidence>
<keyword evidence="9" id="KW-0902">Two-component regulatory system</keyword>
<dbReference type="Gene3D" id="1.10.287.130">
    <property type="match status" value="1"/>
</dbReference>
<evidence type="ECO:0000256" key="10">
    <source>
        <dbReference type="ARBA" id="ARBA00023136"/>
    </source>
</evidence>
<comment type="caution">
    <text evidence="15">The sequence shown here is derived from an EMBL/GenBank/DDBJ whole genome shotgun (WGS) entry which is preliminary data.</text>
</comment>
<dbReference type="CDD" id="cd06225">
    <property type="entry name" value="HAMP"/>
    <property type="match status" value="1"/>
</dbReference>
<dbReference type="Pfam" id="PF02518">
    <property type="entry name" value="HATPase_c"/>
    <property type="match status" value="1"/>
</dbReference>
<comment type="subcellular location">
    <subcellularLocation>
        <location evidence="2">Cell membrane</location>
    </subcellularLocation>
</comment>
<keyword evidence="8 12" id="KW-1133">Transmembrane helix</keyword>
<organism evidence="15 16">
    <name type="scientific">Micromonospora luteifusca</name>
    <dbReference type="NCBI Taxonomy" id="709860"/>
    <lineage>
        <taxon>Bacteria</taxon>
        <taxon>Bacillati</taxon>
        <taxon>Actinomycetota</taxon>
        <taxon>Actinomycetes</taxon>
        <taxon>Micromonosporales</taxon>
        <taxon>Micromonosporaceae</taxon>
        <taxon>Micromonospora</taxon>
    </lineage>
</organism>
<keyword evidence="4" id="KW-0597">Phosphoprotein</keyword>
<keyword evidence="10 12" id="KW-0472">Membrane</keyword>
<dbReference type="SUPFAM" id="SSF55874">
    <property type="entry name" value="ATPase domain of HSP90 chaperone/DNA topoisomerase II/histidine kinase"/>
    <property type="match status" value="1"/>
</dbReference>
<evidence type="ECO:0000313" key="16">
    <source>
        <dbReference type="Proteomes" id="UP000764837"/>
    </source>
</evidence>
<keyword evidence="7 15" id="KW-0418">Kinase</keyword>
<dbReference type="SUPFAM" id="SSF47384">
    <property type="entry name" value="Homodimeric domain of signal transducing histidine kinase"/>
    <property type="match status" value="1"/>
</dbReference>
<feature type="region of interest" description="Disordered" evidence="11">
    <location>
        <begin position="531"/>
        <end position="550"/>
    </location>
</feature>
<evidence type="ECO:0000313" key="15">
    <source>
        <dbReference type="EMBL" id="MBM7488928.1"/>
    </source>
</evidence>
<protein>
    <recommendedName>
        <fullName evidence="3">histidine kinase</fullName>
        <ecNumber evidence="3">2.7.13.3</ecNumber>
    </recommendedName>
</protein>
<dbReference type="EMBL" id="JAFBBP010000001">
    <property type="protein sequence ID" value="MBM7488928.1"/>
    <property type="molecule type" value="Genomic_DNA"/>
</dbReference>
<evidence type="ECO:0000256" key="11">
    <source>
        <dbReference type="SAM" id="MobiDB-lite"/>
    </source>
</evidence>
<proteinExistence type="predicted"/>
<dbReference type="SUPFAM" id="SSF158472">
    <property type="entry name" value="HAMP domain-like"/>
    <property type="match status" value="1"/>
</dbReference>
<feature type="compositionally biased region" description="Low complexity" evidence="11">
    <location>
        <begin position="74"/>
        <end position="95"/>
    </location>
</feature>
<reference evidence="15 16" key="1">
    <citation type="submission" date="2021-01" db="EMBL/GenBank/DDBJ databases">
        <title>Sequencing the genomes of 1000 actinobacteria strains.</title>
        <authorList>
            <person name="Klenk H.-P."/>
        </authorList>
    </citation>
    <scope>NUCLEOTIDE SEQUENCE [LARGE SCALE GENOMIC DNA]</scope>
    <source>
        <strain evidence="15 16">DSM 100204</strain>
    </source>
</reference>
<dbReference type="PANTHER" id="PTHR45436">
    <property type="entry name" value="SENSOR HISTIDINE KINASE YKOH"/>
    <property type="match status" value="1"/>
</dbReference>
<dbReference type="PRINTS" id="PR00344">
    <property type="entry name" value="BCTRLSENSOR"/>
</dbReference>
<dbReference type="InterPro" id="IPR050428">
    <property type="entry name" value="TCS_sensor_his_kinase"/>
</dbReference>
<gene>
    <name evidence="15" type="ORF">JOD64_000150</name>
</gene>
<evidence type="ECO:0000256" key="5">
    <source>
        <dbReference type="ARBA" id="ARBA00022679"/>
    </source>
</evidence>
<dbReference type="SMART" id="SM00304">
    <property type="entry name" value="HAMP"/>
    <property type="match status" value="1"/>
</dbReference>
<evidence type="ECO:0000256" key="1">
    <source>
        <dbReference type="ARBA" id="ARBA00000085"/>
    </source>
</evidence>
<name>A0ABS2LL63_9ACTN</name>
<dbReference type="CDD" id="cd00075">
    <property type="entry name" value="HATPase"/>
    <property type="match status" value="1"/>
</dbReference>
<evidence type="ECO:0000256" key="12">
    <source>
        <dbReference type="SAM" id="Phobius"/>
    </source>
</evidence>
<evidence type="ECO:0000256" key="8">
    <source>
        <dbReference type="ARBA" id="ARBA00022989"/>
    </source>
</evidence>
<evidence type="ECO:0000259" key="13">
    <source>
        <dbReference type="PROSITE" id="PS50109"/>
    </source>
</evidence>
<dbReference type="InterPro" id="IPR004358">
    <property type="entry name" value="Sig_transdc_His_kin-like_C"/>
</dbReference>
<dbReference type="Gene3D" id="3.30.565.10">
    <property type="entry name" value="Histidine kinase-like ATPase, C-terminal domain"/>
    <property type="match status" value="1"/>
</dbReference>
<dbReference type="Proteomes" id="UP000764837">
    <property type="component" value="Unassembled WGS sequence"/>
</dbReference>
<accession>A0ABS2LL63</accession>
<evidence type="ECO:0000256" key="3">
    <source>
        <dbReference type="ARBA" id="ARBA00012438"/>
    </source>
</evidence>
<dbReference type="EC" id="2.7.13.3" evidence="3"/>
<keyword evidence="5 15" id="KW-0808">Transferase</keyword>
<evidence type="ECO:0000259" key="14">
    <source>
        <dbReference type="PROSITE" id="PS50885"/>
    </source>
</evidence>
<dbReference type="InterPro" id="IPR036097">
    <property type="entry name" value="HisK_dim/P_sf"/>
</dbReference>
<feature type="domain" description="Histidine kinase" evidence="13">
    <location>
        <begin position="291"/>
        <end position="532"/>
    </location>
</feature>
<dbReference type="GO" id="GO:0004673">
    <property type="term" value="F:protein histidine kinase activity"/>
    <property type="evidence" value="ECO:0007669"/>
    <property type="project" value="UniProtKB-EC"/>
</dbReference>
<feature type="domain" description="HAMP" evidence="14">
    <location>
        <begin position="223"/>
        <end position="276"/>
    </location>
</feature>
<feature type="region of interest" description="Disordered" evidence="11">
    <location>
        <begin position="73"/>
        <end position="108"/>
    </location>
</feature>
<sequence>MSGLPRVRPWSHWTLRSRLVLVVGALATLGLIGANAAGLMLLRGYLLDRVDEQLAAQVRPFTGGPRPALATIYPSAVPAPTPSTTSTASPESAGTWPGNGPPGAQPGRLARLGPDQLFLYYRADGTRDAEHSSTPSEAAPDPGPLTEVTARARAGRPYTAPGGDGGADWRLYAVPAGSTGAVVVVGASLAETTETADRLLLIDVAVTGGVLLGLGLLAASVVRLGLRPLTRMERVVAGITGGDLVHRVDDTDPHTEPGRLGAAVNLMLDRIGTEMSARAATERRLRQFVADASHELRTPLTSIRGFAELYRRGGAPAGPALDETMGRIESEAARMGVLVEDLLLLARLDRQRTPTLRPVDLLEIAADTIRDTHARTPGRPIRLSTLAEHDPTFATPTVLGDEHRLRQVAANLVGNAVQHTPAAAAVTVRIGWLATAPAGPVVRSGPATAVTADGLAVLEVHDDGPGIPADHAGRVFERLYRVEESRGRGSGGGSGLGLSIAASIVHAHGGWIELETSASAGTTFRVLLPAVPSRSTSPDDDPAAPIPSQL</sequence>
<dbReference type="Gene3D" id="6.10.340.10">
    <property type="match status" value="1"/>
</dbReference>
<dbReference type="SMART" id="SM00387">
    <property type="entry name" value="HATPase_c"/>
    <property type="match status" value="1"/>
</dbReference>